<proteinExistence type="predicted"/>
<keyword evidence="2" id="KW-1185">Reference proteome</keyword>
<dbReference type="RefSeq" id="WP_263369870.1">
    <property type="nucleotide sequence ID" value="NZ_JAGSYD010000001.1"/>
</dbReference>
<reference evidence="2" key="1">
    <citation type="journal article" date="2019" name="Int. J. Syst. Evol. Microbiol.">
        <title>The Global Catalogue of Microorganisms (GCM) 10K type strain sequencing project: providing services to taxonomists for standard genome sequencing and annotation.</title>
        <authorList>
            <consortium name="The Broad Institute Genomics Platform"/>
            <consortium name="The Broad Institute Genome Sequencing Center for Infectious Disease"/>
            <person name="Wu L."/>
            <person name="Ma J."/>
        </authorList>
    </citation>
    <scope>NUCLEOTIDE SEQUENCE [LARGE SCALE GENOMIC DNA]</scope>
    <source>
        <strain evidence="2">CGMCC 1.16026</strain>
    </source>
</reference>
<evidence type="ECO:0000313" key="1">
    <source>
        <dbReference type="EMBL" id="MFC6646175.1"/>
    </source>
</evidence>
<name>A0ABW1ZCP3_9BACT</name>
<evidence type="ECO:0000313" key="2">
    <source>
        <dbReference type="Proteomes" id="UP001596391"/>
    </source>
</evidence>
<organism evidence="1 2">
    <name type="scientific">Granulicella cerasi</name>
    <dbReference type="NCBI Taxonomy" id="741063"/>
    <lineage>
        <taxon>Bacteria</taxon>
        <taxon>Pseudomonadati</taxon>
        <taxon>Acidobacteriota</taxon>
        <taxon>Terriglobia</taxon>
        <taxon>Terriglobales</taxon>
        <taxon>Acidobacteriaceae</taxon>
        <taxon>Granulicella</taxon>
    </lineage>
</organism>
<comment type="caution">
    <text evidence="1">The sequence shown here is derived from an EMBL/GenBank/DDBJ whole genome shotgun (WGS) entry which is preliminary data.</text>
</comment>
<sequence>MQNAKDTFYEVLRARLASVNPLRTAVVRGSVRPAVVVEENELSEVALPLDCFRLRWVGVSVDARGALPRVAMRCEIAYATAGTSERQGMDRGRVLAAMDAELLQMVNAEPRDAVKQSYAAAGATTLGTKIWWSAVTFGEVKVADDVVSRVATVDVMAFEEAGER</sequence>
<dbReference type="Proteomes" id="UP001596391">
    <property type="component" value="Unassembled WGS sequence"/>
</dbReference>
<accession>A0ABW1ZCP3</accession>
<dbReference type="EMBL" id="JBHSWI010000001">
    <property type="protein sequence ID" value="MFC6646175.1"/>
    <property type="molecule type" value="Genomic_DNA"/>
</dbReference>
<protein>
    <submittedName>
        <fullName evidence="1">Uncharacterized protein</fullName>
    </submittedName>
</protein>
<gene>
    <name evidence="1" type="ORF">ACFQBQ_11395</name>
</gene>